<dbReference type="AlphaFoldDB" id="A0A1L7RQ00"/>
<dbReference type="EC" id="4.99.1.3" evidence="3"/>
<dbReference type="InterPro" id="IPR002762">
    <property type="entry name" value="CbiX-like"/>
</dbReference>
<sequence length="249" mass="26065">MKTRPLVVLAHGTRAPGALPVLEQVSAQVADLLPGVVVRHGFVEFQNPTAREAFSGLHDPVVVPFFLGGGYHVLHDLPGLLAEHGSGSATRHLGPEATIIKVVADRLRQAAAEAGTAVTSLDGVVLAGSGSFRRRPVRETEQAAALLARELGVPVRPAYLAKTSPTAREAVASWRREGARTIAVAPYLLAEGKFSRALHRSEASFVAAPIGAHPAVARVVAQRYREAVGSEIGIECARGRVSLAPVAAG</sequence>
<evidence type="ECO:0000313" key="3">
    <source>
        <dbReference type="EMBL" id="CED91454.1"/>
    </source>
</evidence>
<dbReference type="Gene3D" id="3.40.50.1400">
    <property type="match status" value="2"/>
</dbReference>
<protein>
    <submittedName>
        <fullName evidence="3">Sirohydrochlorin cobaltochelatase</fullName>
        <ecNumber evidence="3">4.99.1.3</ecNumber>
    </submittedName>
</protein>
<dbReference type="SUPFAM" id="SSF53800">
    <property type="entry name" value="Chelatase"/>
    <property type="match status" value="1"/>
</dbReference>
<dbReference type="EMBL" id="LK995510">
    <property type="protein sequence ID" value="CED91454.1"/>
    <property type="molecule type" value="Genomic_DNA"/>
</dbReference>
<dbReference type="CDD" id="cd03414">
    <property type="entry name" value="CbiX_SirB_C"/>
    <property type="match status" value="1"/>
</dbReference>
<name>A0A1L7RQ00_9ACTO</name>
<dbReference type="PANTHER" id="PTHR33542">
    <property type="entry name" value="SIROHYDROCHLORIN FERROCHELATASE, CHLOROPLASTIC"/>
    <property type="match status" value="1"/>
</dbReference>
<accession>A0A1L7RQ00</accession>
<proteinExistence type="predicted"/>
<dbReference type="PANTHER" id="PTHR33542:SF5">
    <property type="entry name" value="FERROCHELATASE CHE1"/>
    <property type="match status" value="1"/>
</dbReference>
<dbReference type="CDD" id="cd03416">
    <property type="entry name" value="CbiX_SirB_N"/>
    <property type="match status" value="1"/>
</dbReference>
<dbReference type="GO" id="GO:0016852">
    <property type="term" value="F:sirohydrochlorin cobaltochelatase activity"/>
    <property type="evidence" value="ECO:0007669"/>
    <property type="project" value="UniProtKB-EC"/>
</dbReference>
<gene>
    <name evidence="3" type="ORF">AAM4_1622</name>
</gene>
<dbReference type="InterPro" id="IPR050963">
    <property type="entry name" value="Sirohydro_Cobaltochel/CbiX"/>
</dbReference>
<reference evidence="3" key="1">
    <citation type="submission" date="2014-07" db="EMBL/GenBank/DDBJ databases">
        <authorList>
            <person name="Zhang J.E."/>
            <person name="Yang H."/>
            <person name="Guo J."/>
            <person name="Deng Z."/>
            <person name="Luo H."/>
            <person name="Luo M."/>
            <person name="Zhao B."/>
        </authorList>
    </citation>
    <scope>NUCLEOTIDE SEQUENCE</scope>
    <source>
        <strain evidence="3">AM4</strain>
    </source>
</reference>
<dbReference type="Pfam" id="PF01903">
    <property type="entry name" value="CbiX"/>
    <property type="match status" value="2"/>
</dbReference>
<keyword evidence="2 3" id="KW-0456">Lyase</keyword>
<keyword evidence="1" id="KW-0479">Metal-binding</keyword>
<dbReference type="RefSeq" id="WP_210580302.1">
    <property type="nucleotide sequence ID" value="NZ_LK995510.1"/>
</dbReference>
<dbReference type="GO" id="GO:0046872">
    <property type="term" value="F:metal ion binding"/>
    <property type="evidence" value="ECO:0007669"/>
    <property type="project" value="UniProtKB-KW"/>
</dbReference>
<evidence type="ECO:0000256" key="2">
    <source>
        <dbReference type="ARBA" id="ARBA00023239"/>
    </source>
</evidence>
<organism evidence="3">
    <name type="scientific">Actinomyces succiniciruminis</name>
    <dbReference type="NCBI Taxonomy" id="1522002"/>
    <lineage>
        <taxon>Bacteria</taxon>
        <taxon>Bacillati</taxon>
        <taxon>Actinomycetota</taxon>
        <taxon>Actinomycetes</taxon>
        <taxon>Actinomycetales</taxon>
        <taxon>Actinomycetaceae</taxon>
        <taxon>Actinomyces</taxon>
    </lineage>
</organism>
<evidence type="ECO:0000256" key="1">
    <source>
        <dbReference type="ARBA" id="ARBA00022723"/>
    </source>
</evidence>